<organism evidence="5 6">
    <name type="scientific">Gryllotalpicola kribbensis</name>
    <dbReference type="NCBI Taxonomy" id="993084"/>
    <lineage>
        <taxon>Bacteria</taxon>
        <taxon>Bacillati</taxon>
        <taxon>Actinomycetota</taxon>
        <taxon>Actinomycetes</taxon>
        <taxon>Micrococcales</taxon>
        <taxon>Microbacteriaceae</taxon>
        <taxon>Gryllotalpicola</taxon>
    </lineage>
</organism>
<protein>
    <recommendedName>
        <fullName evidence="7">D-inositol 3-phosphate glycosyltransferase</fullName>
    </recommendedName>
</protein>
<evidence type="ECO:0000313" key="6">
    <source>
        <dbReference type="Proteomes" id="UP001500213"/>
    </source>
</evidence>
<dbReference type="Pfam" id="PF13439">
    <property type="entry name" value="Glyco_transf_4"/>
    <property type="match status" value="1"/>
</dbReference>
<evidence type="ECO:0000256" key="1">
    <source>
        <dbReference type="ARBA" id="ARBA00022676"/>
    </source>
</evidence>
<dbReference type="InterPro" id="IPR001296">
    <property type="entry name" value="Glyco_trans_1"/>
</dbReference>
<dbReference type="SUPFAM" id="SSF53756">
    <property type="entry name" value="UDP-Glycosyltransferase/glycogen phosphorylase"/>
    <property type="match status" value="1"/>
</dbReference>
<proteinExistence type="predicted"/>
<gene>
    <name evidence="5" type="ORF">GCM10022288_22530</name>
</gene>
<evidence type="ECO:0000259" key="3">
    <source>
        <dbReference type="Pfam" id="PF00534"/>
    </source>
</evidence>
<dbReference type="PANTHER" id="PTHR12526:SF510">
    <property type="entry name" value="D-INOSITOL 3-PHOSPHATE GLYCOSYLTRANSFERASE"/>
    <property type="match status" value="1"/>
</dbReference>
<dbReference type="Gene3D" id="3.40.50.2000">
    <property type="entry name" value="Glycogen Phosphorylase B"/>
    <property type="match status" value="2"/>
</dbReference>
<evidence type="ECO:0000259" key="4">
    <source>
        <dbReference type="Pfam" id="PF13439"/>
    </source>
</evidence>
<dbReference type="PANTHER" id="PTHR12526">
    <property type="entry name" value="GLYCOSYLTRANSFERASE"/>
    <property type="match status" value="1"/>
</dbReference>
<comment type="caution">
    <text evidence="5">The sequence shown here is derived from an EMBL/GenBank/DDBJ whole genome shotgun (WGS) entry which is preliminary data.</text>
</comment>
<evidence type="ECO:0000313" key="5">
    <source>
        <dbReference type="EMBL" id="GAA4191537.1"/>
    </source>
</evidence>
<dbReference type="CDD" id="cd03801">
    <property type="entry name" value="GT4_PimA-like"/>
    <property type="match status" value="1"/>
</dbReference>
<evidence type="ECO:0000256" key="2">
    <source>
        <dbReference type="ARBA" id="ARBA00022679"/>
    </source>
</evidence>
<evidence type="ECO:0008006" key="7">
    <source>
        <dbReference type="Google" id="ProtNLM"/>
    </source>
</evidence>
<accession>A0ABP8AVU5</accession>
<keyword evidence="1" id="KW-0328">Glycosyltransferase</keyword>
<name>A0ABP8AVU5_9MICO</name>
<sequence length="399" mass="41432">MTPAATDPPFVFVLPEAERYGADGGAIATVTHELVLALADAGDGSVVVSPRSAGLPYAGGEVVTLARSGDPASRVHGAARRVLAKLAPRRFGARSRYLAEVERVLARRQSRCIVAANDPALATRLAADGRTVVLWLHNYLQGAEADALRRVPPSVRMVAVSESVRRWTVDELGIAAGQVVTIPNAVNHELFHARGRAPRPDRPLEVVCHGRVDPNKGQVLAVRAVARARELGAEVRLTIIGGALSFGHPGGAQQQYERELHALADRTGAVLAGRVPADRVAQRLREFDAALVLPLVPEPFGLVAVEAMASGCAVITTGLGGLADVVGGAALVVAPEVEAVAAALVRLVGDEGLCRELSVRGVARAATFSWRNAAGALAALVAGDERAAALSAVPGHALS</sequence>
<dbReference type="Proteomes" id="UP001500213">
    <property type="component" value="Unassembled WGS sequence"/>
</dbReference>
<dbReference type="EMBL" id="BAABBX010000015">
    <property type="protein sequence ID" value="GAA4191537.1"/>
    <property type="molecule type" value="Genomic_DNA"/>
</dbReference>
<keyword evidence="6" id="KW-1185">Reference proteome</keyword>
<reference evidence="6" key="1">
    <citation type="journal article" date="2019" name="Int. J. Syst. Evol. Microbiol.">
        <title>The Global Catalogue of Microorganisms (GCM) 10K type strain sequencing project: providing services to taxonomists for standard genome sequencing and annotation.</title>
        <authorList>
            <consortium name="The Broad Institute Genomics Platform"/>
            <consortium name="The Broad Institute Genome Sequencing Center for Infectious Disease"/>
            <person name="Wu L."/>
            <person name="Ma J."/>
        </authorList>
    </citation>
    <scope>NUCLEOTIDE SEQUENCE [LARGE SCALE GENOMIC DNA]</scope>
    <source>
        <strain evidence="6">JCM 17593</strain>
    </source>
</reference>
<dbReference type="Pfam" id="PF00534">
    <property type="entry name" value="Glycos_transf_1"/>
    <property type="match status" value="1"/>
</dbReference>
<feature type="domain" description="Glycosyl transferase family 1" evidence="3">
    <location>
        <begin position="198"/>
        <end position="358"/>
    </location>
</feature>
<feature type="domain" description="Glycosyltransferase subfamily 4-like N-terminal" evidence="4">
    <location>
        <begin position="27"/>
        <end position="189"/>
    </location>
</feature>
<keyword evidence="2" id="KW-0808">Transferase</keyword>
<dbReference type="InterPro" id="IPR028098">
    <property type="entry name" value="Glyco_trans_4-like_N"/>
</dbReference>